<dbReference type="InterPro" id="IPR024467">
    <property type="entry name" value="Xre/MbcA/ParS-like_toxin-bd"/>
</dbReference>
<feature type="domain" description="Antitoxin Xre/MbcA/ParS-like toxin-binding" evidence="1">
    <location>
        <begin position="86"/>
        <end position="135"/>
    </location>
</feature>
<dbReference type="RefSeq" id="WP_009196947.1">
    <property type="nucleotide sequence ID" value="NZ_AODQ01000127.1"/>
</dbReference>
<reference evidence="3 4" key="1">
    <citation type="journal article" date="2013" name="Genome Announc.">
        <title>Draft Genome Sequence of Cesiribacter andamanensis Strain AMV16T, Isolated from a Soil Sample from a Mud Volcano in the Andaman Islands, India.</title>
        <authorList>
            <person name="Shivaji S."/>
            <person name="Ara S."/>
            <person name="Begum Z."/>
            <person name="Srinivas T.N."/>
            <person name="Singh A."/>
            <person name="Kumar Pinnaka A."/>
        </authorList>
    </citation>
    <scope>NUCLEOTIDE SEQUENCE [LARGE SCALE GENOMIC DNA]</scope>
    <source>
        <strain evidence="3 4">AMV16</strain>
    </source>
</reference>
<organism evidence="3 4">
    <name type="scientific">Cesiribacter andamanensis AMV16</name>
    <dbReference type="NCBI Taxonomy" id="1279009"/>
    <lineage>
        <taxon>Bacteria</taxon>
        <taxon>Pseudomonadati</taxon>
        <taxon>Bacteroidota</taxon>
        <taxon>Cytophagia</taxon>
        <taxon>Cytophagales</taxon>
        <taxon>Cesiribacteraceae</taxon>
        <taxon>Cesiribacter</taxon>
    </lineage>
</organism>
<dbReference type="eggNOG" id="COG5642">
    <property type="taxonomic scope" value="Bacteria"/>
</dbReference>
<feature type="domain" description="Antitoxin Xre-like helix-turn-helix" evidence="2">
    <location>
        <begin position="20"/>
        <end position="79"/>
    </location>
</feature>
<dbReference type="STRING" id="1279009.ADICEAN_03566"/>
<dbReference type="AlphaFoldDB" id="M7N270"/>
<dbReference type="Proteomes" id="UP000011910">
    <property type="component" value="Unassembled WGS sequence"/>
</dbReference>
<dbReference type="InterPro" id="IPR046847">
    <property type="entry name" value="Xre-like_HTH"/>
</dbReference>
<sequence length="138" mass="15455">MSAQAQNTEGLVVVKDNLQLIHLRDEGIGVQYFRNLQDHTSMSKAELAHFVGVDPTTVDNYRKQNKKFTGDSAEKLLKLHRLFALGEELFGSTDEFTDWLHMPSPGLEGQKPVALLHSITGIGEIEKQLNRIIHGYVA</sequence>
<dbReference type="GO" id="GO:0003677">
    <property type="term" value="F:DNA binding"/>
    <property type="evidence" value="ECO:0007669"/>
    <property type="project" value="InterPro"/>
</dbReference>
<comment type="caution">
    <text evidence="3">The sequence shown here is derived from an EMBL/GenBank/DDBJ whole genome shotgun (WGS) entry which is preliminary data.</text>
</comment>
<dbReference type="InterPro" id="IPR011979">
    <property type="entry name" value="Antitox_Xre"/>
</dbReference>
<evidence type="ECO:0000259" key="1">
    <source>
        <dbReference type="Pfam" id="PF09722"/>
    </source>
</evidence>
<name>M7N270_9BACT</name>
<gene>
    <name evidence="3" type="ORF">ADICEAN_03566</name>
</gene>
<dbReference type="EMBL" id="AODQ01000127">
    <property type="protein sequence ID" value="EMR01296.1"/>
    <property type="molecule type" value="Genomic_DNA"/>
</dbReference>
<dbReference type="OrthoDB" id="5770459at2"/>
<keyword evidence="4" id="KW-1185">Reference proteome</keyword>
<proteinExistence type="predicted"/>
<dbReference type="NCBIfam" id="TIGR02293">
    <property type="entry name" value="TAS_TIGR02293"/>
    <property type="match status" value="1"/>
</dbReference>
<dbReference type="Pfam" id="PF20432">
    <property type="entry name" value="Xre-like-HTH"/>
    <property type="match status" value="1"/>
</dbReference>
<evidence type="ECO:0000313" key="4">
    <source>
        <dbReference type="Proteomes" id="UP000011910"/>
    </source>
</evidence>
<accession>M7N270</accession>
<protein>
    <submittedName>
        <fullName evidence="3">Uncharacterized protein</fullName>
    </submittedName>
</protein>
<evidence type="ECO:0000313" key="3">
    <source>
        <dbReference type="EMBL" id="EMR01296.1"/>
    </source>
</evidence>
<evidence type="ECO:0000259" key="2">
    <source>
        <dbReference type="Pfam" id="PF20432"/>
    </source>
</evidence>
<dbReference type="Pfam" id="PF09722">
    <property type="entry name" value="Xre_MbcA_ParS_C"/>
    <property type="match status" value="1"/>
</dbReference>